<dbReference type="PANTHER" id="PTHR32089:SF112">
    <property type="entry name" value="LYSOZYME-LIKE PROTEIN-RELATED"/>
    <property type="match status" value="1"/>
</dbReference>
<feature type="domain" description="HAMP" evidence="6">
    <location>
        <begin position="314"/>
        <end position="367"/>
    </location>
</feature>
<dbReference type="AlphaFoldDB" id="A0A1G5GA31"/>
<gene>
    <name evidence="7" type="ORF">SAMN02927923_01436</name>
</gene>
<accession>A0A1G5GA31</accession>
<evidence type="ECO:0000256" key="2">
    <source>
        <dbReference type="ARBA" id="ARBA00029447"/>
    </source>
</evidence>
<dbReference type="STRING" id="549386.SAMN02927923_01436"/>
<keyword evidence="4" id="KW-1133">Transmembrane helix</keyword>
<protein>
    <submittedName>
        <fullName evidence="7">Methyl-accepting chemotaxis protein</fullName>
    </submittedName>
</protein>
<dbReference type="Gene3D" id="1.10.287.950">
    <property type="entry name" value="Methyl-accepting chemotaxis protein"/>
    <property type="match status" value="1"/>
</dbReference>
<comment type="similarity">
    <text evidence="2">Belongs to the methyl-accepting chemotaxis (MCP) protein family.</text>
</comment>
<evidence type="ECO:0000313" key="8">
    <source>
        <dbReference type="Proteomes" id="UP000199569"/>
    </source>
</evidence>
<organism evidence="7 8">
    <name type="scientific">Microvirga guangxiensis</name>
    <dbReference type="NCBI Taxonomy" id="549386"/>
    <lineage>
        <taxon>Bacteria</taxon>
        <taxon>Pseudomonadati</taxon>
        <taxon>Pseudomonadota</taxon>
        <taxon>Alphaproteobacteria</taxon>
        <taxon>Hyphomicrobiales</taxon>
        <taxon>Methylobacteriaceae</taxon>
        <taxon>Microvirga</taxon>
    </lineage>
</organism>
<evidence type="ECO:0000259" key="6">
    <source>
        <dbReference type="PROSITE" id="PS50885"/>
    </source>
</evidence>
<dbReference type="SMART" id="SM00304">
    <property type="entry name" value="HAMP"/>
    <property type="match status" value="1"/>
</dbReference>
<dbReference type="OrthoDB" id="8482111at2"/>
<sequence length="663" mass="69926">MLTRAGLRWPSVRVRVAALSGIMVVGFAVIGAVFQMGRSEVENALETQQTYFALSDKAYQFRGRADALKAIALEWTATRQGHHGQAFLDQHKALAAQLQEIAAAPGAALIEAELKELQDRSAILIEQGNALDKLYIAIGYKADEGALGRLLSAEDNLEKLVRPLASNGETAALRLWAATLGMFRQEARARHVMEETLLGAFEVDQGRFTRALAQLPEEVAAEKAAVQQAGETYQAAFNAWTQVEQQVSGQGERLKGQFDLLVPALEQLLAKVHAEATRTAEALTASQQRTFTLILWAMGITLLLGLVLNLLVGRSISLPLGRLQQAMKRLADGDAGIEVPSTAASDEIGAMARTVLVFRDNARERERLTQEREGQAALEARRAQTITEAIASFDASVEQILGEVRRATGDLTAASGELEGSANQVTQQAQVAGSASSRTSQNMAAVASAAEELDASLAEVAAQTSASTQASQRAVTEAREASSSMTVLAEATSHIGQVADLIRSIASQTNLLALNATIEAARAGEAGKGFAVVASEVKDLAGQTAKATEEIARQIEAVQAASRETLVALGSVQASVDDLAGVVSTVAGTVSQQTVAVSEIARSVAQVSSEAQAGASAIETTENVAVHSLDAARAVAHLSATLDTQAERLGREIHLFLASVRSA</sequence>
<dbReference type="PROSITE" id="PS50111">
    <property type="entry name" value="CHEMOTAXIS_TRANSDUC_2"/>
    <property type="match status" value="1"/>
</dbReference>
<dbReference type="RefSeq" id="WP_091132621.1">
    <property type="nucleotide sequence ID" value="NZ_FMVJ01000004.1"/>
</dbReference>
<keyword evidence="8" id="KW-1185">Reference proteome</keyword>
<reference evidence="7 8" key="1">
    <citation type="submission" date="2016-10" db="EMBL/GenBank/DDBJ databases">
        <authorList>
            <person name="de Groot N.N."/>
        </authorList>
    </citation>
    <scope>NUCLEOTIDE SEQUENCE [LARGE SCALE GENOMIC DNA]</scope>
    <source>
        <strain evidence="7 8">CGMCC 1.7666</strain>
    </source>
</reference>
<dbReference type="SUPFAM" id="SSF58104">
    <property type="entry name" value="Methyl-accepting chemotaxis protein (MCP) signaling domain"/>
    <property type="match status" value="1"/>
</dbReference>
<dbReference type="InterPro" id="IPR004090">
    <property type="entry name" value="Chemotax_Me-accpt_rcpt"/>
</dbReference>
<evidence type="ECO:0000256" key="3">
    <source>
        <dbReference type="PROSITE-ProRule" id="PRU00284"/>
    </source>
</evidence>
<proteinExistence type="inferred from homology"/>
<dbReference type="GO" id="GO:0016020">
    <property type="term" value="C:membrane"/>
    <property type="evidence" value="ECO:0007669"/>
    <property type="project" value="InterPro"/>
</dbReference>
<evidence type="ECO:0000259" key="5">
    <source>
        <dbReference type="PROSITE" id="PS50111"/>
    </source>
</evidence>
<name>A0A1G5GA31_9HYPH</name>
<dbReference type="GO" id="GO:0004888">
    <property type="term" value="F:transmembrane signaling receptor activity"/>
    <property type="evidence" value="ECO:0007669"/>
    <property type="project" value="InterPro"/>
</dbReference>
<dbReference type="SMART" id="SM00283">
    <property type="entry name" value="MA"/>
    <property type="match status" value="1"/>
</dbReference>
<evidence type="ECO:0000256" key="1">
    <source>
        <dbReference type="ARBA" id="ARBA00023224"/>
    </source>
</evidence>
<dbReference type="GO" id="GO:0007165">
    <property type="term" value="P:signal transduction"/>
    <property type="evidence" value="ECO:0007669"/>
    <property type="project" value="UniProtKB-KW"/>
</dbReference>
<dbReference type="PANTHER" id="PTHR32089">
    <property type="entry name" value="METHYL-ACCEPTING CHEMOTAXIS PROTEIN MCPB"/>
    <property type="match status" value="1"/>
</dbReference>
<dbReference type="Gene3D" id="6.10.340.10">
    <property type="match status" value="1"/>
</dbReference>
<dbReference type="Pfam" id="PF00672">
    <property type="entry name" value="HAMP"/>
    <property type="match status" value="1"/>
</dbReference>
<feature type="transmembrane region" description="Helical" evidence="4">
    <location>
        <begin position="293"/>
        <end position="312"/>
    </location>
</feature>
<dbReference type="Proteomes" id="UP000199569">
    <property type="component" value="Unassembled WGS sequence"/>
</dbReference>
<dbReference type="GO" id="GO:0006935">
    <property type="term" value="P:chemotaxis"/>
    <property type="evidence" value="ECO:0007669"/>
    <property type="project" value="InterPro"/>
</dbReference>
<keyword evidence="1 3" id="KW-0807">Transducer</keyword>
<dbReference type="EMBL" id="FMVJ01000004">
    <property type="protein sequence ID" value="SCY48354.1"/>
    <property type="molecule type" value="Genomic_DNA"/>
</dbReference>
<dbReference type="PROSITE" id="PS50885">
    <property type="entry name" value="HAMP"/>
    <property type="match status" value="1"/>
</dbReference>
<keyword evidence="4" id="KW-0812">Transmembrane</keyword>
<evidence type="ECO:0000313" key="7">
    <source>
        <dbReference type="EMBL" id="SCY48354.1"/>
    </source>
</evidence>
<dbReference type="PRINTS" id="PR00260">
    <property type="entry name" value="CHEMTRNSDUCR"/>
</dbReference>
<dbReference type="InterPro" id="IPR003660">
    <property type="entry name" value="HAMP_dom"/>
</dbReference>
<evidence type="ECO:0000256" key="4">
    <source>
        <dbReference type="SAM" id="Phobius"/>
    </source>
</evidence>
<keyword evidence="4" id="KW-0472">Membrane</keyword>
<feature type="domain" description="Methyl-accepting transducer" evidence="5">
    <location>
        <begin position="414"/>
        <end position="629"/>
    </location>
</feature>
<dbReference type="Pfam" id="PF00015">
    <property type="entry name" value="MCPsignal"/>
    <property type="match status" value="1"/>
</dbReference>
<feature type="transmembrane region" description="Helical" evidence="4">
    <location>
        <begin position="12"/>
        <end position="34"/>
    </location>
</feature>
<dbReference type="InterPro" id="IPR004089">
    <property type="entry name" value="MCPsignal_dom"/>
</dbReference>